<protein>
    <submittedName>
        <fullName evidence="2">Uncharacterized protein</fullName>
    </submittedName>
</protein>
<dbReference type="Proteomes" id="UP000826462">
    <property type="component" value="Chromosome 2"/>
</dbReference>
<sequence length="463" mass="49305">MRPIEKHIFVARVMRVTLKTLTGIGFVTMSLHAATAGSAQAPVAATVVANTAATATAAPDAKATVKPTVAHASNSFIAPVGAVMAVPAPGVRDERSFMHGIGQADAGNGKTWVFFSSSGLPPHGANRNGNWPHDVYVGQWAPGDARLTNARTFIKRPEAQEPVSVAQNTKGTIFITFEDGWNAPRNVSQRYGVYSQNLKPIKPYPKDVESGGHSGHVAAVGEQFVVFYSADWVNGGGVDNLGTGGGVYANVYDGRGRFLRHINVAAHVREWWPVVAGSPTQALLVWQKYIPGSTIASLQYAVLDPRTGKITRTEESVDPFRVQYYVYAAAYVPAVDRFVVLATLDSGRAVAFLVDSQGRRTAELNCLPALVRESSVAVEGNAVFVPTQDGRLMTLAVEGDHITLRGTQRAPFAWGNTGVTGIANGDSVHFVSLSPDGLREASFSTQKQIAAGPADRCVVRAAQ</sequence>
<gene>
    <name evidence="2" type="ORF">KZJ38_26220</name>
</gene>
<organism evidence="2 3">
    <name type="scientific">Paraburkholderia edwinii</name>
    <dbReference type="NCBI Taxonomy" id="2861782"/>
    <lineage>
        <taxon>Bacteria</taxon>
        <taxon>Pseudomonadati</taxon>
        <taxon>Pseudomonadota</taxon>
        <taxon>Betaproteobacteria</taxon>
        <taxon>Burkholderiales</taxon>
        <taxon>Burkholderiaceae</taxon>
        <taxon>Paraburkholderia</taxon>
    </lineage>
</organism>
<keyword evidence="1" id="KW-0732">Signal</keyword>
<reference evidence="2 3" key="1">
    <citation type="submission" date="2021-07" db="EMBL/GenBank/DDBJ databases">
        <title>Paraburkholderia edwinii protects Aspergillus sp. from phenazines by acting as a toxin sponge.</title>
        <authorList>
            <person name="Dahlstrom K.M."/>
            <person name="Newman D.K."/>
        </authorList>
    </citation>
    <scope>NUCLEOTIDE SEQUENCE [LARGE SCALE GENOMIC DNA]</scope>
    <source>
        <strain evidence="2 3">Pe01</strain>
    </source>
</reference>
<dbReference type="EMBL" id="CP080096">
    <property type="protein sequence ID" value="QYD73153.1"/>
    <property type="molecule type" value="Genomic_DNA"/>
</dbReference>
<keyword evidence="3" id="KW-1185">Reference proteome</keyword>
<feature type="signal peptide" evidence="1">
    <location>
        <begin position="1"/>
        <end position="33"/>
    </location>
</feature>
<name>A0ABX8UVY4_9BURK</name>
<accession>A0ABX8UVY4</accession>
<evidence type="ECO:0000313" key="2">
    <source>
        <dbReference type="EMBL" id="QYD73153.1"/>
    </source>
</evidence>
<proteinExistence type="predicted"/>
<evidence type="ECO:0000313" key="3">
    <source>
        <dbReference type="Proteomes" id="UP000826462"/>
    </source>
</evidence>
<evidence type="ECO:0000256" key="1">
    <source>
        <dbReference type="SAM" id="SignalP"/>
    </source>
</evidence>
<feature type="chain" id="PRO_5046563338" evidence="1">
    <location>
        <begin position="34"/>
        <end position="463"/>
    </location>
</feature>